<comment type="caution">
    <text evidence="2">The sequence shown here is derived from an EMBL/GenBank/DDBJ whole genome shotgun (WGS) entry which is preliminary data.</text>
</comment>
<accession>A0ABC8L2I3</accession>
<dbReference type="Proteomes" id="UP001642260">
    <property type="component" value="Unassembled WGS sequence"/>
</dbReference>
<reference evidence="2 3" key="1">
    <citation type="submission" date="2022-03" db="EMBL/GenBank/DDBJ databases">
        <authorList>
            <person name="Macdonald S."/>
            <person name="Ahmed S."/>
            <person name="Newling K."/>
        </authorList>
    </citation>
    <scope>NUCLEOTIDE SEQUENCE [LARGE SCALE GENOMIC DNA]</scope>
</reference>
<gene>
    <name evidence="2" type="ORF">ERUC_LOCUS29549</name>
</gene>
<evidence type="ECO:0000313" key="2">
    <source>
        <dbReference type="EMBL" id="CAH8363793.1"/>
    </source>
</evidence>
<evidence type="ECO:0000313" key="3">
    <source>
        <dbReference type="Proteomes" id="UP001642260"/>
    </source>
</evidence>
<evidence type="ECO:0000256" key="1">
    <source>
        <dbReference type="SAM" id="Phobius"/>
    </source>
</evidence>
<sequence length="108" mass="12559">MDIVETVEEHLYFRGEDYDALSLVHKAQEDLDVWIGHDDMEELEVNTIPVNRAEERWSPPPQNYLKCNTDAAIIGKEVFSFENNVPVLFSVMLFWIKSFIMVISQITP</sequence>
<keyword evidence="3" id="KW-1185">Reference proteome</keyword>
<keyword evidence="1" id="KW-0812">Transmembrane</keyword>
<organism evidence="2 3">
    <name type="scientific">Eruca vesicaria subsp. sativa</name>
    <name type="common">Garden rocket</name>
    <name type="synonym">Eruca sativa</name>
    <dbReference type="NCBI Taxonomy" id="29727"/>
    <lineage>
        <taxon>Eukaryota</taxon>
        <taxon>Viridiplantae</taxon>
        <taxon>Streptophyta</taxon>
        <taxon>Embryophyta</taxon>
        <taxon>Tracheophyta</taxon>
        <taxon>Spermatophyta</taxon>
        <taxon>Magnoliopsida</taxon>
        <taxon>eudicotyledons</taxon>
        <taxon>Gunneridae</taxon>
        <taxon>Pentapetalae</taxon>
        <taxon>rosids</taxon>
        <taxon>malvids</taxon>
        <taxon>Brassicales</taxon>
        <taxon>Brassicaceae</taxon>
        <taxon>Brassiceae</taxon>
        <taxon>Eruca</taxon>
    </lineage>
</organism>
<protein>
    <submittedName>
        <fullName evidence="2">Uncharacterized protein</fullName>
    </submittedName>
</protein>
<keyword evidence="1" id="KW-1133">Transmembrane helix</keyword>
<keyword evidence="1" id="KW-0472">Membrane</keyword>
<name>A0ABC8L2I3_ERUVS</name>
<dbReference type="AlphaFoldDB" id="A0ABC8L2I3"/>
<dbReference type="EMBL" id="CAKOAT010375153">
    <property type="protein sequence ID" value="CAH8363793.1"/>
    <property type="molecule type" value="Genomic_DNA"/>
</dbReference>
<feature type="transmembrane region" description="Helical" evidence="1">
    <location>
        <begin position="85"/>
        <end position="103"/>
    </location>
</feature>
<proteinExistence type="predicted"/>